<dbReference type="PANTHER" id="PTHR45734:SF10">
    <property type="entry name" value="BLISTERY, ISOFORM A"/>
    <property type="match status" value="1"/>
</dbReference>
<dbReference type="PANTHER" id="PTHR45734">
    <property type="entry name" value="TENSIN"/>
    <property type="match status" value="1"/>
</dbReference>
<evidence type="ECO:0000256" key="3">
    <source>
        <dbReference type="ARBA" id="ARBA00022989"/>
    </source>
</evidence>
<keyword evidence="4 6" id="KW-0727">SH2 domain</keyword>
<accession>A0A177BC39</accession>
<evidence type="ECO:0000256" key="4">
    <source>
        <dbReference type="ARBA" id="ARBA00022999"/>
    </source>
</evidence>
<dbReference type="Pfam" id="PF00017">
    <property type="entry name" value="SH2"/>
    <property type="match status" value="1"/>
</dbReference>
<keyword evidence="2 7" id="KW-0812">Transmembrane</keyword>
<dbReference type="SUPFAM" id="SSF50729">
    <property type="entry name" value="PH domain-like"/>
    <property type="match status" value="1"/>
</dbReference>
<dbReference type="PROSITE" id="PS50001">
    <property type="entry name" value="SH2"/>
    <property type="match status" value="1"/>
</dbReference>
<dbReference type="InterPro" id="IPR051484">
    <property type="entry name" value="Tensin_PTEN_phosphatase"/>
</dbReference>
<dbReference type="GO" id="GO:0016020">
    <property type="term" value="C:membrane"/>
    <property type="evidence" value="ECO:0007669"/>
    <property type="project" value="UniProtKB-SubCell"/>
</dbReference>
<dbReference type="Gene3D" id="2.30.29.30">
    <property type="entry name" value="Pleckstrin-homology domain (PH domain)/Phosphotyrosine-binding domain (PTB)"/>
    <property type="match status" value="1"/>
</dbReference>
<keyword evidence="10" id="KW-1185">Reference proteome</keyword>
<dbReference type="OrthoDB" id="6273691at2759"/>
<organism evidence="9 10">
    <name type="scientific">Intoshia linei</name>
    <dbReference type="NCBI Taxonomy" id="1819745"/>
    <lineage>
        <taxon>Eukaryota</taxon>
        <taxon>Metazoa</taxon>
        <taxon>Spiralia</taxon>
        <taxon>Lophotrochozoa</taxon>
        <taxon>Mesozoa</taxon>
        <taxon>Orthonectida</taxon>
        <taxon>Rhopaluridae</taxon>
        <taxon>Intoshia</taxon>
    </lineage>
</organism>
<dbReference type="InterPro" id="IPR011993">
    <property type="entry name" value="PH-like_dom_sf"/>
</dbReference>
<dbReference type="SMART" id="SM00252">
    <property type="entry name" value="SH2"/>
    <property type="match status" value="1"/>
</dbReference>
<evidence type="ECO:0000256" key="7">
    <source>
        <dbReference type="SAM" id="Phobius"/>
    </source>
</evidence>
<protein>
    <recommendedName>
        <fullName evidence="8">SH2 domain-containing protein</fullName>
    </recommendedName>
</protein>
<comment type="subcellular location">
    <subcellularLocation>
        <location evidence="1">Membrane</location>
        <topology evidence="1">Multi-pass membrane protein</topology>
    </subcellularLocation>
</comment>
<evidence type="ECO:0000259" key="8">
    <source>
        <dbReference type="PROSITE" id="PS50001"/>
    </source>
</evidence>
<feature type="transmembrane region" description="Helical" evidence="7">
    <location>
        <begin position="833"/>
        <end position="849"/>
    </location>
</feature>
<dbReference type="Gene3D" id="3.30.505.10">
    <property type="entry name" value="SH2 domain"/>
    <property type="match status" value="1"/>
</dbReference>
<evidence type="ECO:0000313" key="10">
    <source>
        <dbReference type="Proteomes" id="UP000078046"/>
    </source>
</evidence>
<feature type="transmembrane region" description="Helical" evidence="7">
    <location>
        <begin position="756"/>
        <end position="781"/>
    </location>
</feature>
<evidence type="ECO:0000313" key="9">
    <source>
        <dbReference type="EMBL" id="OAF71765.1"/>
    </source>
</evidence>
<dbReference type="Gene3D" id="1.10.287.70">
    <property type="match status" value="1"/>
</dbReference>
<feature type="transmembrane region" description="Helical" evidence="7">
    <location>
        <begin position="802"/>
        <end position="827"/>
    </location>
</feature>
<dbReference type="SUPFAM" id="SSF55550">
    <property type="entry name" value="SH2 domain"/>
    <property type="match status" value="1"/>
</dbReference>
<proteinExistence type="predicted"/>
<dbReference type="GO" id="GO:0005216">
    <property type="term" value="F:monoatomic ion channel activity"/>
    <property type="evidence" value="ECO:0007669"/>
    <property type="project" value="InterPro"/>
</dbReference>
<evidence type="ECO:0000256" key="1">
    <source>
        <dbReference type="ARBA" id="ARBA00004141"/>
    </source>
</evidence>
<feature type="domain" description="SH2" evidence="8">
    <location>
        <begin position="415"/>
        <end position="514"/>
    </location>
</feature>
<dbReference type="EMBL" id="LWCA01000025">
    <property type="protein sequence ID" value="OAF71765.1"/>
    <property type="molecule type" value="Genomic_DNA"/>
</dbReference>
<dbReference type="AlphaFoldDB" id="A0A177BC39"/>
<dbReference type="InterPro" id="IPR000980">
    <property type="entry name" value="SH2"/>
</dbReference>
<dbReference type="InterPro" id="IPR005821">
    <property type="entry name" value="Ion_trans_dom"/>
</dbReference>
<comment type="caution">
    <text evidence="9">The sequence shown here is derived from an EMBL/GenBank/DDBJ whole genome shotgun (WGS) entry which is preliminary data.</text>
</comment>
<evidence type="ECO:0000256" key="2">
    <source>
        <dbReference type="ARBA" id="ARBA00022692"/>
    </source>
</evidence>
<keyword evidence="3 7" id="KW-1133">Transmembrane helix</keyword>
<evidence type="ECO:0000256" key="6">
    <source>
        <dbReference type="PROSITE-ProRule" id="PRU00191"/>
    </source>
</evidence>
<evidence type="ECO:0000256" key="5">
    <source>
        <dbReference type="ARBA" id="ARBA00023136"/>
    </source>
</evidence>
<dbReference type="Pfam" id="PF00520">
    <property type="entry name" value="Ion_trans"/>
    <property type="match status" value="1"/>
</dbReference>
<keyword evidence="5 7" id="KW-0472">Membrane</keyword>
<sequence length="921" mass="106204">MKDYRPGNVFVNTKVEPKNKIKSIKKFLHLEKNEATIIDYNDSSYAKSILSKESSSSTLNGDLFVGGSMYLTRTFPDIQEPSRLTSTRIGNAHRDSYKQMKEIENETVYENEIDADIGDTFSEDVNNQNKIKRKSISYSRDSCLRLTLSKRPSQIPTLEEYKHRQSCLNKINSQFYQTRKTQSTNQLNMKDKLKTRIRKFFNIKKKPVEHEQYRHQSATIFNDNTLCKQKTIIDSVDSFSPDSFDLENTKITPNIEYLLTMDKSENQKNYNRSISHNYQYLSNNMNEDTLTSMRINSFVKKSDFIQKPNFKSQNSPVFETMRPNDLSSDRGNVHMSNLQAARDTINPKLLNYALHNMSIDSKLPIISESSVFDNHNQLNNDADMDYAELDSCNTAIEPISKQSDLTNIKTTMSLWFMPSISKVQAEMQLRKGRTGNFIIRRSVSIENAYDLAVNTGLYDISSNIKIYHYLILSTKQGLKINSTENDLFYNSLTSLIHDHMFNSGILAVKLILPVMKVIVSSSLNISPDEKKNSIFEAYYVGEINISYIENDVGLKQCSKQIHDKNISKIHCTFQFGNNGLVITDSGRLKFFRIHYYLNRICYIGLINKSTKYKFQSEWLQQSNIFAIIIYINNMKTIKNCILFAEIDKPFNELAESIKEMKLAHNILYTAGSATSSAQNNFGGYLILKMSHYIKLWQRVVRRIIIVNRIKLNFVKPQFFWPTIEQKQEKFSTEINSKQDINNEPGSVDETSEYKKAFIYLNILKDFIIILTCIMHTTSLIWRLNKVSIFGLRIMIQTLSNAVIPISKIILVITIAIIPISIIGFFSFHTVNNNFNNIGTCLFSIFVFLTEDGWVDIIKNTKYEYRVYTRIFGMVIITVGSFAIVNILVGVLVNKLETTLQSNNYNNLKNLSGNEKMKSEHE</sequence>
<feature type="transmembrane region" description="Helical" evidence="7">
    <location>
        <begin position="870"/>
        <end position="892"/>
    </location>
</feature>
<reference evidence="9 10" key="1">
    <citation type="submission" date="2016-04" db="EMBL/GenBank/DDBJ databases">
        <title>The genome of Intoshia linei affirms orthonectids as highly simplified spiralians.</title>
        <authorList>
            <person name="Mikhailov K.V."/>
            <person name="Slusarev G.S."/>
            <person name="Nikitin M.A."/>
            <person name="Logacheva M.D."/>
            <person name="Penin A."/>
            <person name="Aleoshin V."/>
            <person name="Panchin Y.V."/>
        </authorList>
    </citation>
    <scope>NUCLEOTIDE SEQUENCE [LARGE SCALE GENOMIC DNA]</scope>
    <source>
        <strain evidence="9">Intl2013</strain>
        <tissue evidence="9">Whole animal</tissue>
    </source>
</reference>
<dbReference type="Proteomes" id="UP000078046">
    <property type="component" value="Unassembled WGS sequence"/>
</dbReference>
<name>A0A177BC39_9BILA</name>
<dbReference type="InterPro" id="IPR036860">
    <property type="entry name" value="SH2_dom_sf"/>
</dbReference>
<gene>
    <name evidence="9" type="ORF">A3Q56_00472</name>
</gene>